<evidence type="ECO:0000313" key="10">
    <source>
        <dbReference type="EMBL" id="PIK42110.1"/>
    </source>
</evidence>
<evidence type="ECO:0000256" key="4">
    <source>
        <dbReference type="ARBA" id="ARBA00022618"/>
    </source>
</evidence>
<comment type="subcellular location">
    <subcellularLocation>
        <location evidence="1">Cytoplasm</location>
        <location evidence="1">Cytoskeleton</location>
        <location evidence="1">Spindle</location>
    </subcellularLocation>
</comment>
<gene>
    <name evidence="10" type="ORF">BSL78_21019</name>
</gene>
<accession>A0A2G8K2A4</accession>
<keyword evidence="4" id="KW-0132">Cell division</keyword>
<dbReference type="GO" id="GO:0070652">
    <property type="term" value="C:HAUS complex"/>
    <property type="evidence" value="ECO:0007669"/>
    <property type="project" value="InterPro"/>
</dbReference>
<keyword evidence="9" id="KW-0131">Cell cycle</keyword>
<dbReference type="GO" id="GO:0005819">
    <property type="term" value="C:spindle"/>
    <property type="evidence" value="ECO:0007669"/>
    <property type="project" value="UniProtKB-SubCell"/>
</dbReference>
<dbReference type="Proteomes" id="UP000230750">
    <property type="component" value="Unassembled WGS sequence"/>
</dbReference>
<evidence type="ECO:0000256" key="3">
    <source>
        <dbReference type="ARBA" id="ARBA00022490"/>
    </source>
</evidence>
<dbReference type="InterPro" id="IPR026243">
    <property type="entry name" value="HAUS1"/>
</dbReference>
<evidence type="ECO:0000313" key="11">
    <source>
        <dbReference type="Proteomes" id="UP000230750"/>
    </source>
</evidence>
<dbReference type="OrthoDB" id="5372507at2759"/>
<dbReference type="EMBL" id="MRZV01000960">
    <property type="protein sequence ID" value="PIK42110.1"/>
    <property type="molecule type" value="Genomic_DNA"/>
</dbReference>
<evidence type="ECO:0000256" key="7">
    <source>
        <dbReference type="ARBA" id="ARBA00023054"/>
    </source>
</evidence>
<evidence type="ECO:0000256" key="5">
    <source>
        <dbReference type="ARBA" id="ARBA00022701"/>
    </source>
</evidence>
<dbReference type="GO" id="GO:0007098">
    <property type="term" value="P:centrosome cycle"/>
    <property type="evidence" value="ECO:0007669"/>
    <property type="project" value="TreeGrafter"/>
</dbReference>
<dbReference type="AlphaFoldDB" id="A0A2G8K2A4"/>
<evidence type="ECO:0000256" key="1">
    <source>
        <dbReference type="ARBA" id="ARBA00004186"/>
    </source>
</evidence>
<keyword evidence="11" id="KW-1185">Reference proteome</keyword>
<organism evidence="10 11">
    <name type="scientific">Stichopus japonicus</name>
    <name type="common">Sea cucumber</name>
    <dbReference type="NCBI Taxonomy" id="307972"/>
    <lineage>
        <taxon>Eukaryota</taxon>
        <taxon>Metazoa</taxon>
        <taxon>Echinodermata</taxon>
        <taxon>Eleutherozoa</taxon>
        <taxon>Echinozoa</taxon>
        <taxon>Holothuroidea</taxon>
        <taxon>Aspidochirotacea</taxon>
        <taxon>Aspidochirotida</taxon>
        <taxon>Stichopodidae</taxon>
        <taxon>Apostichopus</taxon>
    </lineage>
</organism>
<reference evidence="10 11" key="1">
    <citation type="journal article" date="2017" name="PLoS Biol.">
        <title>The sea cucumber genome provides insights into morphological evolution and visceral regeneration.</title>
        <authorList>
            <person name="Zhang X."/>
            <person name="Sun L."/>
            <person name="Yuan J."/>
            <person name="Sun Y."/>
            <person name="Gao Y."/>
            <person name="Zhang L."/>
            <person name="Li S."/>
            <person name="Dai H."/>
            <person name="Hamel J.F."/>
            <person name="Liu C."/>
            <person name="Yu Y."/>
            <person name="Liu S."/>
            <person name="Lin W."/>
            <person name="Guo K."/>
            <person name="Jin S."/>
            <person name="Xu P."/>
            <person name="Storey K.B."/>
            <person name="Huan P."/>
            <person name="Zhang T."/>
            <person name="Zhou Y."/>
            <person name="Zhang J."/>
            <person name="Lin C."/>
            <person name="Li X."/>
            <person name="Xing L."/>
            <person name="Huo D."/>
            <person name="Sun M."/>
            <person name="Wang L."/>
            <person name="Mercier A."/>
            <person name="Li F."/>
            <person name="Yang H."/>
            <person name="Xiang J."/>
        </authorList>
    </citation>
    <scope>NUCLEOTIDE SEQUENCE [LARGE SCALE GENOMIC DNA]</scope>
    <source>
        <strain evidence="10">Shaxun</strain>
        <tissue evidence="10">Muscle</tissue>
    </source>
</reference>
<evidence type="ECO:0000256" key="8">
    <source>
        <dbReference type="ARBA" id="ARBA00023212"/>
    </source>
</evidence>
<dbReference type="GO" id="GO:0051301">
    <property type="term" value="P:cell division"/>
    <property type="evidence" value="ECO:0007669"/>
    <property type="project" value="UniProtKB-KW"/>
</dbReference>
<dbReference type="GO" id="GO:0005829">
    <property type="term" value="C:cytosol"/>
    <property type="evidence" value="ECO:0007669"/>
    <property type="project" value="TreeGrafter"/>
</dbReference>
<dbReference type="Pfam" id="PF25762">
    <property type="entry name" value="HAUS1"/>
    <property type="match status" value="1"/>
</dbReference>
<keyword evidence="8" id="KW-0206">Cytoskeleton</keyword>
<evidence type="ECO:0000256" key="9">
    <source>
        <dbReference type="ARBA" id="ARBA00023306"/>
    </source>
</evidence>
<keyword evidence="5" id="KW-0493">Microtubule</keyword>
<dbReference type="GO" id="GO:0005874">
    <property type="term" value="C:microtubule"/>
    <property type="evidence" value="ECO:0007669"/>
    <property type="project" value="UniProtKB-KW"/>
</dbReference>
<name>A0A2G8K2A4_STIJA</name>
<dbReference type="PANTHER" id="PTHR31570">
    <property type="entry name" value="HAUS AUGMIN-LIKE COMPLEX SUBUNIT 1"/>
    <property type="match status" value="1"/>
</dbReference>
<comment type="similarity">
    <text evidence="2">Belongs to the HAUS1 family.</text>
</comment>
<dbReference type="PANTHER" id="PTHR31570:SF1">
    <property type="entry name" value="HAUS AUGMIN-LIKE COMPLEX SUBUNIT 1"/>
    <property type="match status" value="1"/>
</dbReference>
<keyword evidence="3" id="KW-0963">Cytoplasm</keyword>
<proteinExistence type="inferred from homology"/>
<evidence type="ECO:0000256" key="2">
    <source>
        <dbReference type="ARBA" id="ARBA00005479"/>
    </source>
</evidence>
<evidence type="ECO:0000256" key="6">
    <source>
        <dbReference type="ARBA" id="ARBA00022776"/>
    </source>
</evidence>
<dbReference type="PRINTS" id="PR02087">
    <property type="entry name" value="HAUSAUGMINL1"/>
</dbReference>
<dbReference type="GO" id="GO:0051225">
    <property type="term" value="P:spindle assembly"/>
    <property type="evidence" value="ECO:0007669"/>
    <property type="project" value="InterPro"/>
</dbReference>
<sequence length="261" mass="29905">MAMTRSSADGQQDIAEKHKEVRDWLEKIYCDDAIPQYEINERTLGILLELKCKNEERESEAQILIKDYQEKTEEYHAEGERLSRILQTVGLSTSNLSQSGNVSLRSLAKSALTLGIKDASVSSFYQAVTKLSTDSLDVEEERMHDQKTISQLFERTKATLIKVETLKRTLEQVEEEAKAIPPEMDKKIRQSGFLQNKAKEYSKQMHQLKVDLEKNGVNPSIYHQNLVKLAEDLDTLQKKIAPLKSKLDSYHNLPPTFHLQE</sequence>
<keyword evidence="7" id="KW-0175">Coiled coil</keyword>
<comment type="caution">
    <text evidence="10">The sequence shown here is derived from an EMBL/GenBank/DDBJ whole genome shotgun (WGS) entry which is preliminary data.</text>
</comment>
<dbReference type="STRING" id="307972.A0A2G8K2A4"/>
<keyword evidence="6" id="KW-0498">Mitosis</keyword>
<protein>
    <submittedName>
        <fullName evidence="10">Putative HAUS augmin-like complex subunit 1</fullName>
    </submittedName>
</protein>